<dbReference type="Proteomes" id="UP000299102">
    <property type="component" value="Unassembled WGS sequence"/>
</dbReference>
<reference evidence="2 3" key="1">
    <citation type="journal article" date="2019" name="Commun. Biol.">
        <title>The bagworm genome reveals a unique fibroin gene that provides high tensile strength.</title>
        <authorList>
            <person name="Kono N."/>
            <person name="Nakamura H."/>
            <person name="Ohtoshi R."/>
            <person name="Tomita M."/>
            <person name="Numata K."/>
            <person name="Arakawa K."/>
        </authorList>
    </citation>
    <scope>NUCLEOTIDE SEQUENCE [LARGE SCALE GENOMIC DNA]</scope>
</reference>
<gene>
    <name evidence="2" type="ORF">EVAR_38854_1</name>
</gene>
<keyword evidence="3" id="KW-1185">Reference proteome</keyword>
<proteinExistence type="predicted"/>
<name>A0A4C1X8N4_EUMVA</name>
<evidence type="ECO:0000256" key="1">
    <source>
        <dbReference type="SAM" id="MobiDB-lite"/>
    </source>
</evidence>
<comment type="caution">
    <text evidence="2">The sequence shown here is derived from an EMBL/GenBank/DDBJ whole genome shotgun (WGS) entry which is preliminary data.</text>
</comment>
<organism evidence="2 3">
    <name type="scientific">Eumeta variegata</name>
    <name type="common">Bagworm moth</name>
    <name type="synonym">Eumeta japonica</name>
    <dbReference type="NCBI Taxonomy" id="151549"/>
    <lineage>
        <taxon>Eukaryota</taxon>
        <taxon>Metazoa</taxon>
        <taxon>Ecdysozoa</taxon>
        <taxon>Arthropoda</taxon>
        <taxon>Hexapoda</taxon>
        <taxon>Insecta</taxon>
        <taxon>Pterygota</taxon>
        <taxon>Neoptera</taxon>
        <taxon>Endopterygota</taxon>
        <taxon>Lepidoptera</taxon>
        <taxon>Glossata</taxon>
        <taxon>Ditrysia</taxon>
        <taxon>Tineoidea</taxon>
        <taxon>Psychidae</taxon>
        <taxon>Oiketicinae</taxon>
        <taxon>Eumeta</taxon>
    </lineage>
</organism>
<sequence>MSIQRFQQYSSTLPQSLPLAAGTPAAGNVSDLRTLLASFTSAETAGREITGSGRTAPERAGRPRPATRVSSVVLRFSVSITGVRRRRTTLFKETILFFPRSEFLTETRKPPVTHVLPLFSEMEKNIFIDLGSQTTQLTG</sequence>
<dbReference type="EMBL" id="BGZK01000740">
    <property type="protein sequence ID" value="GBP58615.1"/>
    <property type="molecule type" value="Genomic_DNA"/>
</dbReference>
<feature type="region of interest" description="Disordered" evidence="1">
    <location>
        <begin position="45"/>
        <end position="67"/>
    </location>
</feature>
<protein>
    <submittedName>
        <fullName evidence="2">Uncharacterized protein</fullName>
    </submittedName>
</protein>
<evidence type="ECO:0000313" key="3">
    <source>
        <dbReference type="Proteomes" id="UP000299102"/>
    </source>
</evidence>
<evidence type="ECO:0000313" key="2">
    <source>
        <dbReference type="EMBL" id="GBP58615.1"/>
    </source>
</evidence>
<accession>A0A4C1X8N4</accession>
<dbReference type="AlphaFoldDB" id="A0A4C1X8N4"/>